<accession>A0AB37WXG6</accession>
<evidence type="ECO:0000256" key="1">
    <source>
        <dbReference type="PROSITE-ProRule" id="PRU00023"/>
    </source>
</evidence>
<dbReference type="PRINTS" id="PR01415">
    <property type="entry name" value="ANKYRIN"/>
</dbReference>
<protein>
    <recommendedName>
        <fullName evidence="5">Ankyrin-3</fullName>
    </recommendedName>
</protein>
<dbReference type="AlphaFoldDB" id="A0AB37WXG6"/>
<dbReference type="PROSITE" id="PS50088">
    <property type="entry name" value="ANK_REPEAT"/>
    <property type="match status" value="9"/>
</dbReference>
<dbReference type="PROSITE" id="PS50297">
    <property type="entry name" value="ANK_REP_REGION"/>
    <property type="match status" value="8"/>
</dbReference>
<comment type="caution">
    <text evidence="3">The sequence shown here is derived from an EMBL/GenBank/DDBJ whole genome shotgun (WGS) entry which is preliminary data.</text>
</comment>
<feature type="repeat" description="ANK" evidence="1">
    <location>
        <begin position="606"/>
        <end position="638"/>
    </location>
</feature>
<dbReference type="InterPro" id="IPR036770">
    <property type="entry name" value="Ankyrin_rpt-contain_sf"/>
</dbReference>
<dbReference type="Pfam" id="PF12796">
    <property type="entry name" value="Ank_2"/>
    <property type="match status" value="5"/>
</dbReference>
<feature type="repeat" description="ANK" evidence="1">
    <location>
        <begin position="862"/>
        <end position="894"/>
    </location>
</feature>
<dbReference type="SUPFAM" id="SSF48403">
    <property type="entry name" value="Ankyrin repeat"/>
    <property type="match status" value="3"/>
</dbReference>
<dbReference type="Gene3D" id="1.25.40.20">
    <property type="entry name" value="Ankyrin repeat-containing domain"/>
    <property type="match status" value="7"/>
</dbReference>
<feature type="compositionally biased region" description="Acidic residues" evidence="2">
    <location>
        <begin position="21"/>
        <end position="38"/>
    </location>
</feature>
<proteinExistence type="predicted"/>
<feature type="repeat" description="ANK" evidence="1">
    <location>
        <begin position="301"/>
        <end position="328"/>
    </location>
</feature>
<feature type="repeat" description="ANK" evidence="1">
    <location>
        <begin position="486"/>
        <end position="518"/>
    </location>
</feature>
<reference evidence="3" key="1">
    <citation type="submission" date="2017-10" db="EMBL/GenBank/DDBJ databases">
        <authorList>
            <person name="Armitage A.D."/>
            <person name="Barbara D.J."/>
            <person name="Woodhall J.W."/>
            <person name="Sreenivasaprasad S."/>
            <person name="Lane C.R."/>
            <person name="Clarkson J.P."/>
            <person name="Harrison R.J."/>
        </authorList>
    </citation>
    <scope>NUCLEOTIDE SEQUENCE</scope>
    <source>
        <strain evidence="3">FERA 1164</strain>
    </source>
</reference>
<gene>
    <name evidence="3" type="ORF">AA0115_g771</name>
</gene>
<feature type="repeat" description="ANK" evidence="1">
    <location>
        <begin position="711"/>
        <end position="743"/>
    </location>
</feature>
<reference evidence="3" key="2">
    <citation type="journal article" date="2019" name="bioRxiv">
        <title>Genomics, evolutionary history and diagnostics of the Alternaria alternata species group including apple and Asian pear pathotypes.</title>
        <authorList>
            <person name="Armitage A.D."/>
            <person name="Cockerton H.M."/>
            <person name="Sreenivasaprasad S."/>
            <person name="Woodhall J.W."/>
            <person name="Lane C.R."/>
            <person name="Harrison R.J."/>
            <person name="Clarkson J.P."/>
        </authorList>
    </citation>
    <scope>NUCLEOTIDE SEQUENCE</scope>
    <source>
        <strain evidence="3">FERA 1164</strain>
    </source>
</reference>
<evidence type="ECO:0000313" key="3">
    <source>
        <dbReference type="EMBL" id="RYN38440.1"/>
    </source>
</evidence>
<feature type="region of interest" description="Disordered" evidence="2">
    <location>
        <begin position="1"/>
        <end position="43"/>
    </location>
</feature>
<dbReference type="SMART" id="SM00248">
    <property type="entry name" value="ANK"/>
    <property type="match status" value="20"/>
</dbReference>
<dbReference type="EMBL" id="PDXB01000001">
    <property type="protein sequence ID" value="RYN38440.1"/>
    <property type="molecule type" value="Genomic_DNA"/>
</dbReference>
<dbReference type="InterPro" id="IPR052391">
    <property type="entry name" value="E3_Ligase-Neurotoxin"/>
</dbReference>
<feature type="repeat" description="ANK" evidence="1">
    <location>
        <begin position="246"/>
        <end position="278"/>
    </location>
</feature>
<dbReference type="InterPro" id="IPR002110">
    <property type="entry name" value="Ankyrin_rpt"/>
</dbReference>
<keyword evidence="1" id="KW-0040">ANK repeat</keyword>
<feature type="repeat" description="ANK" evidence="1">
    <location>
        <begin position="331"/>
        <end position="363"/>
    </location>
</feature>
<evidence type="ECO:0000313" key="4">
    <source>
        <dbReference type="Proteomes" id="UP000292340"/>
    </source>
</evidence>
<dbReference type="PANTHER" id="PTHR24133">
    <property type="entry name" value="ANKYRIN DOMAIN-CONTAINING"/>
    <property type="match status" value="1"/>
</dbReference>
<evidence type="ECO:0000256" key="2">
    <source>
        <dbReference type="SAM" id="MobiDB-lite"/>
    </source>
</evidence>
<evidence type="ECO:0008006" key="5">
    <source>
        <dbReference type="Google" id="ProtNLM"/>
    </source>
</evidence>
<feature type="repeat" description="ANK" evidence="1">
    <location>
        <begin position="213"/>
        <end position="245"/>
    </location>
</feature>
<dbReference type="PANTHER" id="PTHR24133:SF40">
    <property type="entry name" value="ANKYRIN REPEAT DOMAIN 44"/>
    <property type="match status" value="1"/>
</dbReference>
<sequence length="1003" mass="109185">MSAKTTPGPRQAASVFRADDDYSDDDGFTVGSDLDDFIPESSHETPTLVSTVVEGTKQEEGMNLARDDRDLRLNYDNPHHARKCRDLDSAKEELDDSVNVDLIAYEKDWALADSIRKRHIDNIALLLERGADANFQIIGLPLIFHAVKQKEHAPQIIQLLLDYGADLEATSGPTDATGNDDINALHWAAGKGMIHAADFLISKGVDISKPCSSGKTPLILAAERGHLEVVKLLLAKGAGLHERYANGGSALMWAASQGHLEVVDYLLNQGSRVDDCSEDGLSKSQYSTRNNAQKLTLAACLSVASMSGHLAIVELLIKKGANINARSISPEDWTPAVFAADEGHTEVLQALLSHGADPNVLTSDGDTILELAMEKGHLTTAKVLLEAVGEPGYPKDSVALQIATAQSETTVKSIMNTVSIMYRYVDSRSTGSEWQGWIPWVLDQGGKLVRSQAMINMLRAALAYEDTEITAQLLKLGADPSMVFSTGYTPLTIAISKHNLKLIETLLEAGADPAKLSKDATGCELTPLHQAIIGWEYGQKKGTSVVKMLLASGRCRIMDGQNAQSSAFARVVRKFDSCDDEIVLEAADIARQMLDFTNVNEDRSEDGSTLMHVAVYYKQKGLIDQLRRVGANINAKDNDGHTPFLIACKSNVELVNFLATRCADVSDTNNRGYGALQIAAAHGKIEVIEFLLGLNVDDEEPLMDINSCDPAGYTPFIVAILAGNEDAALYLLERGAYPSSITHDNGRCALHYAAGKSMLRVLDKILPRRSAGGIDKQDNKGYTPLALACMAPSPTSVSLLLSLFSHRPGVDVNIVNPTTGDSALHIALKRPLHMSPMDARYGHPALDLLNYIHTDITVRDANGRTPLHLAAEFHNFSAAKLLLSRGVSPHCEDKKGRTPLCLCSNPGISQALITHGADFNHGDEDGWTPLHYAVSRCWVKTFAVLRQAGADMETRTRDDGLSVKERLDKFGTWDDWVNAEIDYVCDDAQREKTREAEMEAEFE</sequence>
<organism evidence="3 4">
    <name type="scientific">Alternaria tenuissima</name>
    <dbReference type="NCBI Taxonomy" id="119927"/>
    <lineage>
        <taxon>Eukaryota</taxon>
        <taxon>Fungi</taxon>
        <taxon>Dikarya</taxon>
        <taxon>Ascomycota</taxon>
        <taxon>Pezizomycotina</taxon>
        <taxon>Dothideomycetes</taxon>
        <taxon>Pleosporomycetidae</taxon>
        <taxon>Pleosporales</taxon>
        <taxon>Pleosporineae</taxon>
        <taxon>Pleosporaceae</taxon>
        <taxon>Alternaria</taxon>
        <taxon>Alternaria sect. Alternaria</taxon>
        <taxon>Alternaria alternata complex</taxon>
    </lineage>
</organism>
<dbReference type="Proteomes" id="UP000292340">
    <property type="component" value="Unassembled WGS sequence"/>
</dbReference>
<name>A0AB37WXG6_9PLEO</name>
<feature type="repeat" description="ANK" evidence="1">
    <location>
        <begin position="925"/>
        <end position="957"/>
    </location>
</feature>